<evidence type="ECO:0000313" key="1">
    <source>
        <dbReference type="EMBL" id="JAD68601.1"/>
    </source>
</evidence>
<organism evidence="1">
    <name type="scientific">Arundo donax</name>
    <name type="common">Giant reed</name>
    <name type="synonym">Donax arundinaceus</name>
    <dbReference type="NCBI Taxonomy" id="35708"/>
    <lineage>
        <taxon>Eukaryota</taxon>
        <taxon>Viridiplantae</taxon>
        <taxon>Streptophyta</taxon>
        <taxon>Embryophyta</taxon>
        <taxon>Tracheophyta</taxon>
        <taxon>Spermatophyta</taxon>
        <taxon>Magnoliopsida</taxon>
        <taxon>Liliopsida</taxon>
        <taxon>Poales</taxon>
        <taxon>Poaceae</taxon>
        <taxon>PACMAD clade</taxon>
        <taxon>Arundinoideae</taxon>
        <taxon>Arundineae</taxon>
        <taxon>Arundo</taxon>
    </lineage>
</organism>
<name>A0A0A9BZA5_ARUDO</name>
<accession>A0A0A9BZA5</accession>
<sequence length="43" mass="4645">MPKVVNSMIDPKPEFSVGSQVILEAFSAPNSQIRSVSLSLQGR</sequence>
<protein>
    <submittedName>
        <fullName evidence="1">Uncharacterized protein</fullName>
    </submittedName>
</protein>
<reference evidence="1" key="1">
    <citation type="submission" date="2014-09" db="EMBL/GenBank/DDBJ databases">
        <authorList>
            <person name="Magalhaes I.L.F."/>
            <person name="Oliveira U."/>
            <person name="Santos F.R."/>
            <person name="Vidigal T.H.D.A."/>
            <person name="Brescovit A.D."/>
            <person name="Santos A.J."/>
        </authorList>
    </citation>
    <scope>NUCLEOTIDE SEQUENCE</scope>
    <source>
        <tissue evidence="1">Shoot tissue taken approximately 20 cm above the soil surface</tissue>
    </source>
</reference>
<reference evidence="1" key="2">
    <citation type="journal article" date="2015" name="Data Brief">
        <title>Shoot transcriptome of the giant reed, Arundo donax.</title>
        <authorList>
            <person name="Barrero R.A."/>
            <person name="Guerrero F.D."/>
            <person name="Moolhuijzen P."/>
            <person name="Goolsby J.A."/>
            <person name="Tidwell J."/>
            <person name="Bellgard S.E."/>
            <person name="Bellgard M.I."/>
        </authorList>
    </citation>
    <scope>NUCLEOTIDE SEQUENCE</scope>
    <source>
        <tissue evidence="1">Shoot tissue taken approximately 20 cm above the soil surface</tissue>
    </source>
</reference>
<proteinExistence type="predicted"/>
<dbReference type="EMBL" id="GBRH01229294">
    <property type="protein sequence ID" value="JAD68601.1"/>
    <property type="molecule type" value="Transcribed_RNA"/>
</dbReference>
<dbReference type="AlphaFoldDB" id="A0A0A9BZA5"/>